<reference evidence="3" key="1">
    <citation type="journal article" date="2017" name="Nature">
        <title>The sunflower genome provides insights into oil metabolism, flowering and Asterid evolution.</title>
        <authorList>
            <person name="Badouin H."/>
            <person name="Gouzy J."/>
            <person name="Grassa C.J."/>
            <person name="Murat F."/>
            <person name="Staton S.E."/>
            <person name="Cottret L."/>
            <person name="Lelandais-Briere C."/>
            <person name="Owens G.L."/>
            <person name="Carrere S."/>
            <person name="Mayjonade B."/>
            <person name="Legrand L."/>
            <person name="Gill N."/>
            <person name="Kane N.C."/>
            <person name="Bowers J.E."/>
            <person name="Hubner S."/>
            <person name="Bellec A."/>
            <person name="Berard A."/>
            <person name="Berges H."/>
            <person name="Blanchet N."/>
            <person name="Boniface M.C."/>
            <person name="Brunel D."/>
            <person name="Catrice O."/>
            <person name="Chaidir N."/>
            <person name="Claudel C."/>
            <person name="Donnadieu C."/>
            <person name="Faraut T."/>
            <person name="Fievet G."/>
            <person name="Helmstetter N."/>
            <person name="King M."/>
            <person name="Knapp S.J."/>
            <person name="Lai Z."/>
            <person name="Le Paslier M.C."/>
            <person name="Lippi Y."/>
            <person name="Lorenzon L."/>
            <person name="Mandel J.R."/>
            <person name="Marage G."/>
            <person name="Marchand G."/>
            <person name="Marquand E."/>
            <person name="Bret-Mestries E."/>
            <person name="Morien E."/>
            <person name="Nambeesan S."/>
            <person name="Nguyen T."/>
            <person name="Pegot-Espagnet P."/>
            <person name="Pouilly N."/>
            <person name="Raftis F."/>
            <person name="Sallet E."/>
            <person name="Schiex T."/>
            <person name="Thomas J."/>
            <person name="Vandecasteele C."/>
            <person name="Vares D."/>
            <person name="Vear F."/>
            <person name="Vautrin S."/>
            <person name="Crespi M."/>
            <person name="Mangin B."/>
            <person name="Burke J.M."/>
            <person name="Salse J."/>
            <person name="Munos S."/>
            <person name="Vincourt P."/>
            <person name="Rieseberg L.H."/>
            <person name="Langlade N.B."/>
        </authorList>
    </citation>
    <scope>NUCLEOTIDE SEQUENCE [LARGE SCALE GENOMIC DNA]</scope>
    <source>
        <strain evidence="3">cv. SF193</strain>
    </source>
</reference>
<organism evidence="2 3">
    <name type="scientific">Helianthus annuus</name>
    <name type="common">Common sunflower</name>
    <dbReference type="NCBI Taxonomy" id="4232"/>
    <lineage>
        <taxon>Eukaryota</taxon>
        <taxon>Viridiplantae</taxon>
        <taxon>Streptophyta</taxon>
        <taxon>Embryophyta</taxon>
        <taxon>Tracheophyta</taxon>
        <taxon>Spermatophyta</taxon>
        <taxon>Magnoliopsida</taxon>
        <taxon>eudicotyledons</taxon>
        <taxon>Gunneridae</taxon>
        <taxon>Pentapetalae</taxon>
        <taxon>asterids</taxon>
        <taxon>campanulids</taxon>
        <taxon>Asterales</taxon>
        <taxon>Asteraceae</taxon>
        <taxon>Asteroideae</taxon>
        <taxon>Heliantheae alliance</taxon>
        <taxon>Heliantheae</taxon>
        <taxon>Helianthus</taxon>
    </lineage>
</organism>
<proteinExistence type="predicted"/>
<name>A0A251UPG1_HELAN</name>
<dbReference type="EMBL" id="CM007894">
    <property type="protein sequence ID" value="OTG25267.1"/>
    <property type="molecule type" value="Genomic_DNA"/>
</dbReference>
<protein>
    <submittedName>
        <fullName evidence="2">Uncharacterized protein</fullName>
    </submittedName>
</protein>
<dbReference type="AlphaFoldDB" id="A0A251UPG1"/>
<evidence type="ECO:0000313" key="3">
    <source>
        <dbReference type="Proteomes" id="UP000215914"/>
    </source>
</evidence>
<keyword evidence="3" id="KW-1185">Reference proteome</keyword>
<sequence>MLSQPPYGGYLGQQTAQGGGGGGYGPPPTQKTPIFPIFYSFIIPSYQTQTLTLHNSTATTATIPAIRTTATHKYTR</sequence>
<gene>
    <name evidence="2" type="ORF">HannXRQ_Chr05g0145801</name>
</gene>
<evidence type="ECO:0000313" key="2">
    <source>
        <dbReference type="EMBL" id="OTG25267.1"/>
    </source>
</evidence>
<feature type="region of interest" description="Disordered" evidence="1">
    <location>
        <begin position="1"/>
        <end position="29"/>
    </location>
</feature>
<dbReference type="Proteomes" id="UP000215914">
    <property type="component" value="Chromosome 5"/>
</dbReference>
<accession>A0A251UPG1</accession>
<evidence type="ECO:0000256" key="1">
    <source>
        <dbReference type="SAM" id="MobiDB-lite"/>
    </source>
</evidence>
<dbReference type="InParanoid" id="A0A251UPG1"/>